<feature type="compositionally biased region" description="Polar residues" evidence="2">
    <location>
        <begin position="1313"/>
        <end position="1367"/>
    </location>
</feature>
<dbReference type="PROSITE" id="PS50157">
    <property type="entry name" value="ZINC_FINGER_C2H2_2"/>
    <property type="match status" value="2"/>
</dbReference>
<feature type="compositionally biased region" description="Basic and acidic residues" evidence="2">
    <location>
        <begin position="1738"/>
        <end position="1749"/>
    </location>
</feature>
<dbReference type="EMBL" id="CACVKT020009053">
    <property type="protein sequence ID" value="CAC5419859.1"/>
    <property type="molecule type" value="Genomic_DNA"/>
</dbReference>
<feature type="region of interest" description="Disordered" evidence="2">
    <location>
        <begin position="2260"/>
        <end position="2375"/>
    </location>
</feature>
<feature type="compositionally biased region" description="Basic and acidic residues" evidence="2">
    <location>
        <begin position="1756"/>
        <end position="1783"/>
    </location>
</feature>
<feature type="compositionally biased region" description="Polar residues" evidence="2">
    <location>
        <begin position="427"/>
        <end position="443"/>
    </location>
</feature>
<feature type="compositionally biased region" description="Basic and acidic residues" evidence="2">
    <location>
        <begin position="569"/>
        <end position="578"/>
    </location>
</feature>
<feature type="domain" description="C2H2-type" evidence="3">
    <location>
        <begin position="2490"/>
        <end position="2519"/>
    </location>
</feature>
<feature type="compositionally biased region" description="Polar residues" evidence="2">
    <location>
        <begin position="793"/>
        <end position="806"/>
    </location>
</feature>
<keyword evidence="5" id="KW-1185">Reference proteome</keyword>
<evidence type="ECO:0000259" key="3">
    <source>
        <dbReference type="PROSITE" id="PS50157"/>
    </source>
</evidence>
<organism evidence="4 5">
    <name type="scientific">Mytilus coruscus</name>
    <name type="common">Sea mussel</name>
    <dbReference type="NCBI Taxonomy" id="42192"/>
    <lineage>
        <taxon>Eukaryota</taxon>
        <taxon>Metazoa</taxon>
        <taxon>Spiralia</taxon>
        <taxon>Lophotrochozoa</taxon>
        <taxon>Mollusca</taxon>
        <taxon>Bivalvia</taxon>
        <taxon>Autobranchia</taxon>
        <taxon>Pteriomorphia</taxon>
        <taxon>Mytilida</taxon>
        <taxon>Mytiloidea</taxon>
        <taxon>Mytilidae</taxon>
        <taxon>Mytilinae</taxon>
        <taxon>Mytilus</taxon>
    </lineage>
</organism>
<feature type="compositionally biased region" description="Basic and acidic residues" evidence="2">
    <location>
        <begin position="1009"/>
        <end position="1030"/>
    </location>
</feature>
<feature type="compositionally biased region" description="Polar residues" evidence="2">
    <location>
        <begin position="770"/>
        <end position="783"/>
    </location>
</feature>
<feature type="compositionally biased region" description="Basic and acidic residues" evidence="2">
    <location>
        <begin position="2277"/>
        <end position="2294"/>
    </location>
</feature>
<feature type="compositionally biased region" description="Basic residues" evidence="2">
    <location>
        <begin position="2366"/>
        <end position="2375"/>
    </location>
</feature>
<feature type="compositionally biased region" description="Basic and acidic residues" evidence="2">
    <location>
        <begin position="1516"/>
        <end position="1537"/>
    </location>
</feature>
<feature type="compositionally biased region" description="Polar residues" evidence="2">
    <location>
        <begin position="2014"/>
        <end position="2041"/>
    </location>
</feature>
<feature type="region of interest" description="Disordered" evidence="2">
    <location>
        <begin position="744"/>
        <end position="806"/>
    </location>
</feature>
<proteinExistence type="predicted"/>
<feature type="compositionally biased region" description="Basic and acidic residues" evidence="2">
    <location>
        <begin position="2344"/>
        <end position="2360"/>
    </location>
</feature>
<name>A0A6J8EGQ4_MYTCO</name>
<dbReference type="InterPro" id="IPR013087">
    <property type="entry name" value="Znf_C2H2_type"/>
</dbReference>
<gene>
    <name evidence="4" type="ORF">MCOR_52144</name>
</gene>
<sequence>MQNQGQGCNASAQIIRCRRMLCQTQEFYYMFPSPRRSSISNHPSGFRTMAQRRLMHQRLDSSSTGNSNQHFMIDNEENYENYMQNNMLPRNTLNNRHADSFIDNNAMCGKQQLVQEFESNDRLYSQGMNESIGVERQARQTMSQSRVALSDFINNNSIENDQSFNGLDDHSYSRKNTDNFSYEDENHVNAAYYTNCQRDCSAERLKVLQANHSYPCEDQRFQNPNVCSYQRNPYVNTLRIARNSNSNHIVNTDRSEKQSSWNHDVESKLVNQHLKAKIEQHSSLNRQVKSKLVKDSTLLQLALKDIIDREKESEKVQIESAKNKKNFRIEGSAITEVQESDKKSQTINKSKHFGSVTDKTESNIICYTSSAGKTVQCMNANKKNIPEKEPFEKKNFPSSSNVPTVERKIVTENAKPITRKSRENENQNKATGHQQVNVKSSSECLGEDRDRSQTEQSAEASYNLALEQWQKQNLCKTKTSDSQLTNTDDPYLQAHQQLKTQYSDRSINIHSSNTKNCDPCLQAKKQNLCKTETSDSQLTNTDDPYLQKHHQLKIQNPDRSINIHSSNKKNRDPRLEAHKQNSTISHDSLNANSFHQNTEICTANDHSYSQSTPLLRDRKNVDCNLSLDKLQSINPECPTKNPCTENKISSETSRLDRKEVSSKDTGFIQALVDVVKVMFDLRRNKHFEEKIIPEAGNQIDKASKDDNKLTGQKLNKTISANKNDYKLVRQSGNQPNKVSKIEHKHVRKTGNQQIKPNKSESKQVDEIRNQAKSIDTNQENSQNGREDKHIKCQESSNFSKSKTSPVLSKTAINTKVTNEKLASLETTKSNGKPLLCNSNANDRNIFTCVFETGSMKKRTRCVNSDIIENDYLIDKNKDPDEYRKKSDLLEKSCSSQTLGKLNEESYSLHTDKITERSDSFHTQERLNNKYRSVTSSNVEKHFKRLDEFKACSKDILAQQKSQLIVDQCDKLDNETSISDRGCHKQGKTVTNSGKYCCLSSTENSEDELLPEKKDEESVKGKHVDGPKKSEAQYFISQGDTLQNDSASSNKDTSSYRKGSNNTFERTGLEDKITCKTPSPTKRSTKVQSTGKDFSFLELGYCPLALPLGCYAYEDDADKDENNNDSPKRLINEPDIIATNKHMRKLCDEKYNHDNTEILRPWVIRYLDEIPKPTIRKEFLDKMDLELNENKSIHHDILQASIASPENDYSEEDDIETDHRESPLIIPLDSHYVKDIIKPHLIKSTLAISLDDTLSDLNSIPVSDEECDWSLGEFDKSEDDSSMDNYSDRVPGGYSDVVPGESDQNEDKTDSAVGKSTYSMKSSQSESNPKISGNSQDVNVTDHNLIDRSNNSVENQATNSKTDSSVSCEIQSNEKILLQKEANFHEETDNKKEKYQRGETWKKIDSKQRKDMISNIETKSENLEKDEGKGDNLMSTQGTTKLSSLLKNKVIDSASSSALSTKKTRINKRFSPTENQLFQEAMNFLCSGKIKDNNEKIIDCFSNSSIRTRQKSSNMGKDVEQGEARKKKQEKPSSVEKDIIHAENSQKEIISLEKEQEENDENCDSIDETKDHFEPKTKNTELDKKVNNGSIDRKYLVEDIKKQEEEKFDSSFVEMPVNEQSKCSLKRPEISMEVLSSKQKELSSGVYKQKDIPLKRPDISPEESEALTGLLTLGECHKSVETQTLYNTDLEISSENRTILNSSCEFKSDNTNHSSDEIIQTSELENKIDQHINKLLEDVRDKMLNDDKSGKNGQVKGKNEQREKVQYDKKGKQELNIQDNEKGKQKQNLEGNTKDKQEQNIQDNKKGKQKQNLEGNTKDKQEQNPEVDKKGKELQNPEGDQKGKELQNPEGDQKDKQEQNVKVDKKGKELQNPEGDQMDKQKQYVKVDKKQEQNLEDDKKDKQEPNLEDDKKDKQEPNLEDDKKDKQEPNLEDDKKEQQEPNLAGDKKDQQEGSLEDDKRTNKNKILNEKGKHEQNLKSDNQEQNLQSSKKEEEDHHLMPFLIAAATENDRSVPIDTTEQSGSTGVQTVTASNDTQSPPSSEYQEHSDSDTIPLIEKPVVEEKTPGKWLIPILERLNIDISKGRLIVTKTAQKLCIKTGTLVKSTCLYSSQTSVVQEKDRNINNSEIDMSADGDKSDHHGNDRQNYDDELDIENVNSSITRSMKRKRGQTLGQNSMELRSQLTTNIKKWKKLKGHVKVDEDIVLPRITRNRTLQVSKNPTINFPNKNVNLKKKKTSGIKESGTVAKFQETSEDKSIKSLCCKKSDSSNKKSKGKGTKRKLEFDLREDETKENKEEIVDDKDENQMKTKPPEVKKKKISKCRKKLNKNSTTEDKSTENKSPASELPEQKDNLEQLDKNEKSENGTQQKVKKSVMKKSSIKSLKSLSTPKTKSLKAISGAKSKKKTMANGNKVCFRLVTEPSEQKIVRLKAEALKKLYATKICAYCKQTVPSRQFKHHVKTYHPYRCAKCGLLFSDKEEKIGHRREKHSSQQYHCIICNKIFDEKWHYGHHIKSLVHRNNREIYRRAINIMKSCIGLELVPASKDLMILEDGHSDSTQKSLVPVEQRVNLFCSTEDVTLSYHEPEVQKLLNELSDVKSVMLNLVKSNSDFSFGQFTSSGQSDFFDCQIAKASNTKFH</sequence>
<feature type="compositionally biased region" description="Basic and acidic residues" evidence="2">
    <location>
        <begin position="386"/>
        <end position="395"/>
    </location>
</feature>
<evidence type="ECO:0000256" key="1">
    <source>
        <dbReference type="PROSITE-ProRule" id="PRU00042"/>
    </source>
</evidence>
<feature type="compositionally biased region" description="Acidic residues" evidence="2">
    <location>
        <begin position="1554"/>
        <end position="1565"/>
    </location>
</feature>
<feature type="compositionally biased region" description="Basic and acidic residues" evidence="2">
    <location>
        <begin position="1566"/>
        <end position="1579"/>
    </location>
</feature>
<feature type="region of interest" description="Disordered" evidence="2">
    <location>
        <begin position="1271"/>
        <end position="1367"/>
    </location>
</feature>
<feature type="compositionally biased region" description="Basic residues" evidence="2">
    <location>
        <begin position="2312"/>
        <end position="2324"/>
    </location>
</feature>
<feature type="region of interest" description="Disordered" evidence="2">
    <location>
        <begin position="2119"/>
        <end position="2145"/>
    </location>
</feature>
<feature type="compositionally biased region" description="Basic and acidic residues" evidence="2">
    <location>
        <begin position="757"/>
        <end position="769"/>
    </location>
</feature>
<evidence type="ECO:0000313" key="4">
    <source>
        <dbReference type="EMBL" id="CAC5419859.1"/>
    </source>
</evidence>
<dbReference type="SMART" id="SM00355">
    <property type="entry name" value="ZnF_C2H2"/>
    <property type="match status" value="3"/>
</dbReference>
<dbReference type="Proteomes" id="UP000507470">
    <property type="component" value="Unassembled WGS sequence"/>
</dbReference>
<feature type="compositionally biased region" description="Basic and acidic residues" evidence="2">
    <location>
        <begin position="1815"/>
        <end position="1980"/>
    </location>
</feature>
<feature type="compositionally biased region" description="Basic and acidic residues" evidence="2">
    <location>
        <begin position="2131"/>
        <end position="2145"/>
    </location>
</feature>
<feature type="domain" description="C2H2-type" evidence="3">
    <location>
        <begin position="2462"/>
        <end position="2490"/>
    </location>
</feature>
<feature type="region of interest" description="Disordered" evidence="2">
    <location>
        <begin position="386"/>
        <end position="459"/>
    </location>
</feature>
<feature type="compositionally biased region" description="Polar residues" evidence="2">
    <location>
        <begin position="1034"/>
        <end position="1064"/>
    </location>
</feature>
<protein>
    <recommendedName>
        <fullName evidence="3">C2H2-type domain-containing protein</fullName>
    </recommendedName>
</protein>
<feature type="region of interest" description="Disordered" evidence="2">
    <location>
        <begin position="1507"/>
        <end position="1537"/>
    </location>
</feature>
<feature type="compositionally biased region" description="Basic and acidic residues" evidence="2">
    <location>
        <begin position="1988"/>
        <end position="1997"/>
    </location>
</feature>
<feature type="region of interest" description="Disordered" evidence="2">
    <location>
        <begin position="554"/>
        <end position="578"/>
    </location>
</feature>
<accession>A0A6J8EGQ4</accession>
<keyword evidence="1" id="KW-0479">Metal-binding</keyword>
<feature type="compositionally biased region" description="Polar residues" evidence="2">
    <location>
        <begin position="1075"/>
        <end position="1087"/>
    </location>
</feature>
<feature type="region of interest" description="Disordered" evidence="2">
    <location>
        <begin position="1553"/>
        <end position="1579"/>
    </location>
</feature>
<feature type="region of interest" description="Disordered" evidence="2">
    <location>
        <begin position="1738"/>
        <end position="2051"/>
    </location>
</feature>
<keyword evidence="1" id="KW-0863">Zinc-finger</keyword>
<reference evidence="4 5" key="1">
    <citation type="submission" date="2020-06" db="EMBL/GenBank/DDBJ databases">
        <authorList>
            <person name="Li R."/>
            <person name="Bekaert M."/>
        </authorList>
    </citation>
    <scope>NUCLEOTIDE SEQUENCE [LARGE SCALE GENOMIC DNA]</scope>
    <source>
        <strain evidence="5">wild</strain>
    </source>
</reference>
<evidence type="ECO:0000313" key="5">
    <source>
        <dbReference type="Proteomes" id="UP000507470"/>
    </source>
</evidence>
<feature type="compositionally biased region" description="Basic and acidic residues" evidence="2">
    <location>
        <begin position="1791"/>
        <end position="1805"/>
    </location>
</feature>
<feature type="compositionally biased region" description="Basic and acidic residues" evidence="2">
    <location>
        <begin position="2301"/>
        <end position="2311"/>
    </location>
</feature>
<keyword evidence="1" id="KW-0862">Zinc</keyword>
<feature type="compositionally biased region" description="Polar residues" evidence="2">
    <location>
        <begin position="554"/>
        <end position="565"/>
    </location>
</feature>
<dbReference type="OrthoDB" id="10350254at2759"/>
<dbReference type="PROSITE" id="PS00028">
    <property type="entry name" value="ZINC_FINGER_C2H2_1"/>
    <property type="match status" value="2"/>
</dbReference>
<feature type="region of interest" description="Disordered" evidence="2">
    <location>
        <begin position="1006"/>
        <end position="1087"/>
    </location>
</feature>
<dbReference type="GO" id="GO:0008270">
    <property type="term" value="F:zinc ion binding"/>
    <property type="evidence" value="ECO:0007669"/>
    <property type="project" value="UniProtKB-KW"/>
</dbReference>
<evidence type="ECO:0000256" key="2">
    <source>
        <dbReference type="SAM" id="MobiDB-lite"/>
    </source>
</evidence>